<dbReference type="SUPFAM" id="SSF55729">
    <property type="entry name" value="Acyl-CoA N-acyltransferases (Nat)"/>
    <property type="match status" value="1"/>
</dbReference>
<comment type="caution">
    <text evidence="1">The sequence shown here is derived from an EMBL/GenBank/DDBJ whole genome shotgun (WGS) entry which is preliminary data.</text>
</comment>
<proteinExistence type="predicted"/>
<accession>E6PPD7</accession>
<gene>
    <name evidence="1" type="ORF">CARN2_2505</name>
</gene>
<dbReference type="GO" id="GO:0016746">
    <property type="term" value="F:acyltransferase activity"/>
    <property type="evidence" value="ECO:0007669"/>
    <property type="project" value="UniProtKB-KW"/>
</dbReference>
<name>E6PPD7_9ZZZZ</name>
<keyword evidence="1" id="KW-0808">Transferase</keyword>
<protein>
    <submittedName>
        <fullName evidence="1">Putative Acyl-CoA N-acyltransferase (Nat)</fullName>
    </submittedName>
</protein>
<dbReference type="EMBL" id="CABM01000031">
    <property type="protein sequence ID" value="CBH96789.1"/>
    <property type="molecule type" value="Genomic_DNA"/>
</dbReference>
<organism evidence="1">
    <name type="scientific">mine drainage metagenome</name>
    <dbReference type="NCBI Taxonomy" id="410659"/>
    <lineage>
        <taxon>unclassified sequences</taxon>
        <taxon>metagenomes</taxon>
        <taxon>ecological metagenomes</taxon>
    </lineage>
</organism>
<evidence type="ECO:0000313" key="1">
    <source>
        <dbReference type="EMBL" id="CBH96789.1"/>
    </source>
</evidence>
<keyword evidence="1" id="KW-0012">Acyltransferase</keyword>
<reference evidence="1" key="1">
    <citation type="submission" date="2009-10" db="EMBL/GenBank/DDBJ databases">
        <title>Diversity of trophic interactions inside an arsenic-rich microbial ecosystem.</title>
        <authorList>
            <person name="Bertin P.N."/>
            <person name="Heinrich-Salmeron A."/>
            <person name="Pelletier E."/>
            <person name="Goulhen-Chollet F."/>
            <person name="Arsene-Ploetze F."/>
            <person name="Gallien S."/>
            <person name="Calteau A."/>
            <person name="Vallenet D."/>
            <person name="Casiot C."/>
            <person name="Chane-Woon-Ming B."/>
            <person name="Giloteaux L."/>
            <person name="Barakat M."/>
            <person name="Bonnefoy V."/>
            <person name="Bruneel O."/>
            <person name="Chandler M."/>
            <person name="Cleiss J."/>
            <person name="Duran R."/>
            <person name="Elbaz-Poulichet F."/>
            <person name="Fonknechten N."/>
            <person name="Lauga B."/>
            <person name="Mornico D."/>
            <person name="Ortet P."/>
            <person name="Schaeffer C."/>
            <person name="Siguier P."/>
            <person name="Alexander Thil Smith A."/>
            <person name="Van Dorsselaer A."/>
            <person name="Weissenbach J."/>
            <person name="Medigue C."/>
            <person name="Le Paslier D."/>
        </authorList>
    </citation>
    <scope>NUCLEOTIDE SEQUENCE</scope>
</reference>
<dbReference type="AlphaFoldDB" id="E6PPD7"/>
<sequence length="383" mass="42673">MASAPEQASYRVEPADLDKDAAQIVALWSFNLGHAERRQAKLDWFYRNNPAGVPQVLLLKHGQSVEPIGTVGLGARILRCGPHSVRAGLMADFAVNTQHRTLFPALTLQRAVLERGLARHELLYGFPNAKSLPVVKRAGFDVAGGLSRYVRVLHTQDYLPNWLPRWLRRSLGGVLDIALRLRHGLLPRLLLREHLHAAWLDQADARFDSLWAEQQVDNAGVIGVRDCAFLNWRFRSTALHRYRIFTIGSAASERPRKSASGTTPAAPRTFGIDPTLPGGKLLGYAVCEADGASLHVRDLLAANPASQHLPALLRMLMRDARRQGYRSVSLEFMGPAKLVTLLLRAGLREREHRSQPLILAMTAPMRAVMQDRPWYLTRADVDA</sequence>
<dbReference type="InterPro" id="IPR016181">
    <property type="entry name" value="Acyl_CoA_acyltransferase"/>
</dbReference>